<feature type="compositionally biased region" description="Basic and acidic residues" evidence="1">
    <location>
        <begin position="60"/>
        <end position="74"/>
    </location>
</feature>
<organism evidence="3 4">
    <name type="scientific">Cellulomonas hominis</name>
    <dbReference type="NCBI Taxonomy" id="156981"/>
    <lineage>
        <taxon>Bacteria</taxon>
        <taxon>Bacillati</taxon>
        <taxon>Actinomycetota</taxon>
        <taxon>Actinomycetes</taxon>
        <taxon>Micrococcales</taxon>
        <taxon>Cellulomonadaceae</taxon>
        <taxon>Cellulomonas</taxon>
    </lineage>
</organism>
<feature type="compositionally biased region" description="Basic and acidic residues" evidence="1">
    <location>
        <begin position="105"/>
        <end position="114"/>
    </location>
</feature>
<feature type="compositionally biased region" description="Basic residues" evidence="1">
    <location>
        <begin position="75"/>
        <end position="92"/>
    </location>
</feature>
<comment type="caution">
    <text evidence="3">The sequence shown here is derived from an EMBL/GenBank/DDBJ whole genome shotgun (WGS) entry which is preliminary data.</text>
</comment>
<evidence type="ECO:0000259" key="2">
    <source>
        <dbReference type="Pfam" id="PF09250"/>
    </source>
</evidence>
<accession>A0A511FEL8</accession>
<reference evidence="3 4" key="1">
    <citation type="submission" date="2019-07" db="EMBL/GenBank/DDBJ databases">
        <title>Whole genome shotgun sequence of Cellulomonas hominis NBRC 16055.</title>
        <authorList>
            <person name="Hosoyama A."/>
            <person name="Uohara A."/>
            <person name="Ohji S."/>
            <person name="Ichikawa N."/>
        </authorList>
    </citation>
    <scope>NUCLEOTIDE SEQUENCE [LARGE SCALE GENOMIC DNA]</scope>
    <source>
        <strain evidence="3 4">NBRC 16055</strain>
    </source>
</reference>
<dbReference type="InterPro" id="IPR015330">
    <property type="entry name" value="DNA_primase/pol_bifunc_N"/>
</dbReference>
<dbReference type="Pfam" id="PF09250">
    <property type="entry name" value="Prim-Pol"/>
    <property type="match status" value="1"/>
</dbReference>
<evidence type="ECO:0000313" key="4">
    <source>
        <dbReference type="Proteomes" id="UP000321723"/>
    </source>
</evidence>
<dbReference type="Proteomes" id="UP000321723">
    <property type="component" value="Unassembled WGS sequence"/>
</dbReference>
<dbReference type="AlphaFoldDB" id="A0A511FEL8"/>
<dbReference type="EMBL" id="BJVQ01000045">
    <property type="protein sequence ID" value="GEL47709.1"/>
    <property type="molecule type" value="Genomic_DNA"/>
</dbReference>
<evidence type="ECO:0000256" key="1">
    <source>
        <dbReference type="SAM" id="MobiDB-lite"/>
    </source>
</evidence>
<keyword evidence="4" id="KW-1185">Reference proteome</keyword>
<sequence length="286" mass="30264">MIAMATGPALSARQTARTALAIALAGVAVFPLAHGSTQPLEPVGVREATHDLAQVPRVVDSRNGGEHRPADRPGRVRRRGHRHLPRRQRVRRLPPAQGRRAAGRLGDEGRHPNDGLHIYFPARPDGKRDRAWPHVGVDFSGEGGYVAAPPSAVLRDDGSAGGYTVLERREQGWGYVDAAAIAELLPAPARQSTDNHFAARVAGIAHRVRDADPGQRAALLSWATRTCLEMGADLAPVIEAAVDAGLDSRQINQTVAAATDRFQGDVDHTPAPVPAPVAAVGEVAGP</sequence>
<gene>
    <name evidence="3" type="ORF">CHO01_28250</name>
</gene>
<proteinExistence type="predicted"/>
<protein>
    <recommendedName>
        <fullName evidence="2">DNA primase/polymerase bifunctional N-terminal domain-containing protein</fullName>
    </recommendedName>
</protein>
<feature type="region of interest" description="Disordered" evidence="1">
    <location>
        <begin position="60"/>
        <end position="114"/>
    </location>
</feature>
<feature type="domain" description="DNA primase/polymerase bifunctional N-terminal" evidence="2">
    <location>
        <begin position="19"/>
        <end position="169"/>
    </location>
</feature>
<name>A0A511FEL8_9CELL</name>
<evidence type="ECO:0000313" key="3">
    <source>
        <dbReference type="EMBL" id="GEL47709.1"/>
    </source>
</evidence>